<evidence type="ECO:0000256" key="5">
    <source>
        <dbReference type="ARBA" id="ARBA00023315"/>
    </source>
</evidence>
<organism evidence="7 8">
    <name type="scientific">Candidatus Microsaccharimonas sossegonensis</name>
    <dbReference type="NCBI Taxonomy" id="2506948"/>
    <lineage>
        <taxon>Bacteria</taxon>
        <taxon>Candidatus Saccharimonadota</taxon>
        <taxon>Candidatus Saccharimonadia</taxon>
        <taxon>Candidatus Saccharimonadales</taxon>
        <taxon>Candidatus Saccharimonadaceae</taxon>
        <taxon>Candidatus Microsaccharimonas</taxon>
    </lineage>
</organism>
<evidence type="ECO:0000256" key="3">
    <source>
        <dbReference type="ARBA" id="ARBA00022960"/>
    </source>
</evidence>
<dbReference type="GO" id="GO:0071555">
    <property type="term" value="P:cell wall organization"/>
    <property type="evidence" value="ECO:0007669"/>
    <property type="project" value="UniProtKB-KW"/>
</dbReference>
<dbReference type="PROSITE" id="PS51191">
    <property type="entry name" value="FEMABX"/>
    <property type="match status" value="1"/>
</dbReference>
<accession>A0A4Q0AH36</accession>
<evidence type="ECO:0000256" key="6">
    <source>
        <dbReference type="ARBA" id="ARBA00023316"/>
    </source>
</evidence>
<keyword evidence="8" id="KW-1185">Reference proteome</keyword>
<evidence type="ECO:0000256" key="4">
    <source>
        <dbReference type="ARBA" id="ARBA00022984"/>
    </source>
</evidence>
<keyword evidence="5" id="KW-0012">Acyltransferase</keyword>
<keyword evidence="3" id="KW-0133">Cell shape</keyword>
<name>A0A4Q0AH36_9BACT</name>
<evidence type="ECO:0000313" key="8">
    <source>
        <dbReference type="Proteomes" id="UP000289257"/>
    </source>
</evidence>
<keyword evidence="4" id="KW-0573">Peptidoglycan synthesis</keyword>
<dbReference type="InterPro" id="IPR050644">
    <property type="entry name" value="PG_Glycine_Bridge_Synth"/>
</dbReference>
<dbReference type="EMBL" id="SCKX01000001">
    <property type="protein sequence ID" value="RWZ78403.1"/>
    <property type="molecule type" value="Genomic_DNA"/>
</dbReference>
<dbReference type="AlphaFoldDB" id="A0A4Q0AH36"/>
<dbReference type="InterPro" id="IPR016181">
    <property type="entry name" value="Acyl_CoA_acyltransferase"/>
</dbReference>
<dbReference type="PANTHER" id="PTHR36174:SF1">
    <property type="entry name" value="LIPID II:GLYCINE GLYCYLTRANSFERASE"/>
    <property type="match status" value="1"/>
</dbReference>
<dbReference type="GO" id="GO:0008360">
    <property type="term" value="P:regulation of cell shape"/>
    <property type="evidence" value="ECO:0007669"/>
    <property type="project" value="UniProtKB-KW"/>
</dbReference>
<dbReference type="PANTHER" id="PTHR36174">
    <property type="entry name" value="LIPID II:GLYCINE GLYCYLTRANSFERASE"/>
    <property type="match status" value="1"/>
</dbReference>
<dbReference type="GO" id="GO:0009252">
    <property type="term" value="P:peptidoglycan biosynthetic process"/>
    <property type="evidence" value="ECO:0007669"/>
    <property type="project" value="UniProtKB-KW"/>
</dbReference>
<keyword evidence="6" id="KW-0961">Cell wall biogenesis/degradation</keyword>
<comment type="caution">
    <text evidence="7">The sequence shown here is derived from an EMBL/GenBank/DDBJ whole genome shotgun (WGS) entry which is preliminary data.</text>
</comment>
<dbReference type="SUPFAM" id="SSF55729">
    <property type="entry name" value="Acyl-CoA N-acyltransferases (Nat)"/>
    <property type="match status" value="2"/>
</dbReference>
<evidence type="ECO:0000313" key="7">
    <source>
        <dbReference type="EMBL" id="RWZ78403.1"/>
    </source>
</evidence>
<dbReference type="Pfam" id="PF02388">
    <property type="entry name" value="FemAB"/>
    <property type="match status" value="1"/>
</dbReference>
<dbReference type="Gene3D" id="3.40.630.30">
    <property type="match status" value="2"/>
</dbReference>
<evidence type="ECO:0000256" key="2">
    <source>
        <dbReference type="ARBA" id="ARBA00022679"/>
    </source>
</evidence>
<evidence type="ECO:0000256" key="1">
    <source>
        <dbReference type="ARBA" id="ARBA00009943"/>
    </source>
</evidence>
<dbReference type="InterPro" id="IPR003447">
    <property type="entry name" value="FEMABX"/>
</dbReference>
<sequence length="344" mass="39464">MSVRFATSEEISRWNAFILSNPDGGNVFSSYEYAKQKETGGYTHRFLFIDNLAVTVLEKNTPPLGKLWYLPKGPNVTSPKTLFDTLKLMTPFAKKRGVFVIRIETELPRTQQPTLSRHGLKKAAPIIPNPSTITLDLHPNLKAILMGLPQKGRHAIRRAERDGVTVELVEATDKNCKKMYQLLSETAEGQFGIRSYDYYKTFWQRFAAAGYGQLFFASFKDKVVAGAYAMTYGTKSTYKDGASIRKRTAYGASHLLQWRVIEWAKSRGALIHDFCGSPPSDELDNRDHPHYGIGQFKTAFNKTVTDYIGCYDFVINPIRYKAWTKLGERVYRHFYYKRTKDYYY</sequence>
<gene>
    <name evidence="7" type="ORF">EOT05_01425</name>
</gene>
<dbReference type="GO" id="GO:0016755">
    <property type="term" value="F:aminoacyltransferase activity"/>
    <property type="evidence" value="ECO:0007669"/>
    <property type="project" value="InterPro"/>
</dbReference>
<keyword evidence="2" id="KW-0808">Transferase</keyword>
<reference evidence="7" key="1">
    <citation type="submission" date="2019-01" db="EMBL/GenBank/DDBJ databases">
        <title>Genomic signatures and co-occurrence patterns of the ultra-small Saccharimodia (Patescibacteria phylum) suggest a symbiotic lifestyle.</title>
        <authorList>
            <person name="Lemos L."/>
            <person name="Medeiros J."/>
            <person name="Andreote F."/>
            <person name="Fernandes G."/>
            <person name="Varani A."/>
            <person name="Oliveira G."/>
            <person name="Pylro V."/>
        </authorList>
    </citation>
    <scope>NUCLEOTIDE SEQUENCE [LARGE SCALE GENOMIC DNA]</scope>
    <source>
        <strain evidence="7">AMD02</strain>
    </source>
</reference>
<dbReference type="Proteomes" id="UP000289257">
    <property type="component" value="Unassembled WGS sequence"/>
</dbReference>
<protein>
    <submittedName>
        <fullName evidence="7">Peptidoglycan bridge formation glycyltransferase FemA/FemB family protein</fullName>
    </submittedName>
</protein>
<comment type="similarity">
    <text evidence="1">Belongs to the FemABX family.</text>
</comment>
<proteinExistence type="inferred from homology"/>